<feature type="non-terminal residue" evidence="6">
    <location>
        <position position="1"/>
    </location>
</feature>
<dbReference type="InterPro" id="IPR036259">
    <property type="entry name" value="MFS_trans_sf"/>
</dbReference>
<protein>
    <submittedName>
        <fullName evidence="6">Putative transporter</fullName>
    </submittedName>
</protein>
<gene>
    <name evidence="6" type="primary">NCL1_41773</name>
    <name evidence="6" type="ORF">TNIN_237131</name>
</gene>
<keyword evidence="2 5" id="KW-0812">Transmembrane</keyword>
<evidence type="ECO:0000256" key="2">
    <source>
        <dbReference type="ARBA" id="ARBA00022692"/>
    </source>
</evidence>
<evidence type="ECO:0000256" key="1">
    <source>
        <dbReference type="ARBA" id="ARBA00004141"/>
    </source>
</evidence>
<evidence type="ECO:0000256" key="3">
    <source>
        <dbReference type="ARBA" id="ARBA00022989"/>
    </source>
</evidence>
<dbReference type="GO" id="GO:0016020">
    <property type="term" value="C:membrane"/>
    <property type="evidence" value="ECO:0007669"/>
    <property type="project" value="UniProtKB-SubCell"/>
</dbReference>
<organism evidence="6 7">
    <name type="scientific">Trichonephila inaurata madagascariensis</name>
    <dbReference type="NCBI Taxonomy" id="2747483"/>
    <lineage>
        <taxon>Eukaryota</taxon>
        <taxon>Metazoa</taxon>
        <taxon>Ecdysozoa</taxon>
        <taxon>Arthropoda</taxon>
        <taxon>Chelicerata</taxon>
        <taxon>Arachnida</taxon>
        <taxon>Araneae</taxon>
        <taxon>Araneomorphae</taxon>
        <taxon>Entelegynae</taxon>
        <taxon>Araneoidea</taxon>
        <taxon>Nephilidae</taxon>
        <taxon>Trichonephila</taxon>
        <taxon>Trichonephila inaurata</taxon>
    </lineage>
</organism>
<evidence type="ECO:0000256" key="5">
    <source>
        <dbReference type="SAM" id="Phobius"/>
    </source>
</evidence>
<evidence type="ECO:0000313" key="7">
    <source>
        <dbReference type="Proteomes" id="UP000886998"/>
    </source>
</evidence>
<dbReference type="PANTHER" id="PTHR11662:SF399">
    <property type="entry name" value="FI19708P1-RELATED"/>
    <property type="match status" value="1"/>
</dbReference>
<dbReference type="Proteomes" id="UP000886998">
    <property type="component" value="Unassembled WGS sequence"/>
</dbReference>
<dbReference type="PANTHER" id="PTHR11662">
    <property type="entry name" value="SOLUTE CARRIER FAMILY 17"/>
    <property type="match status" value="1"/>
</dbReference>
<feature type="transmembrane region" description="Helical" evidence="5">
    <location>
        <begin position="44"/>
        <end position="69"/>
    </location>
</feature>
<reference evidence="6" key="1">
    <citation type="submission" date="2020-08" db="EMBL/GenBank/DDBJ databases">
        <title>Multicomponent nature underlies the extraordinary mechanical properties of spider dragline silk.</title>
        <authorList>
            <person name="Kono N."/>
            <person name="Nakamura H."/>
            <person name="Mori M."/>
            <person name="Yoshida Y."/>
            <person name="Ohtoshi R."/>
            <person name="Malay A.D."/>
            <person name="Moran D.A.P."/>
            <person name="Tomita M."/>
            <person name="Numata K."/>
            <person name="Arakawa K."/>
        </authorList>
    </citation>
    <scope>NUCLEOTIDE SEQUENCE</scope>
</reference>
<keyword evidence="3 5" id="KW-1133">Transmembrane helix</keyword>
<comment type="subcellular location">
    <subcellularLocation>
        <location evidence="1">Membrane</location>
        <topology evidence="1">Multi-pass membrane protein</topology>
    </subcellularLocation>
</comment>
<accession>A0A8X6YJK8</accession>
<sequence>DGLLSALPYIVQSVCAVLVSYLVDKLRKSGRMKITTIRKISNSIGTLYGITNTISNINGIIGPMIVGYFTHSGATIVNWNYVFYITAAMYSTSAIFYNLFASAEPQPWGVKKSESEKHYHLDTLKS</sequence>
<dbReference type="OrthoDB" id="6435458at2759"/>
<dbReference type="SUPFAM" id="SSF103473">
    <property type="entry name" value="MFS general substrate transporter"/>
    <property type="match status" value="1"/>
</dbReference>
<keyword evidence="7" id="KW-1185">Reference proteome</keyword>
<evidence type="ECO:0000313" key="6">
    <source>
        <dbReference type="EMBL" id="GFY71717.1"/>
    </source>
</evidence>
<dbReference type="AlphaFoldDB" id="A0A8X6YJK8"/>
<evidence type="ECO:0000256" key="4">
    <source>
        <dbReference type="ARBA" id="ARBA00023136"/>
    </source>
</evidence>
<keyword evidence="4 5" id="KW-0472">Membrane</keyword>
<name>A0A8X6YJK8_9ARAC</name>
<dbReference type="Gene3D" id="1.20.1250.20">
    <property type="entry name" value="MFS general substrate transporter like domains"/>
    <property type="match status" value="1"/>
</dbReference>
<dbReference type="InterPro" id="IPR050382">
    <property type="entry name" value="MFS_Na/Anion_cotransporter"/>
</dbReference>
<comment type="caution">
    <text evidence="6">The sequence shown here is derived from an EMBL/GenBank/DDBJ whole genome shotgun (WGS) entry which is preliminary data.</text>
</comment>
<proteinExistence type="predicted"/>
<dbReference type="EMBL" id="BMAV01019047">
    <property type="protein sequence ID" value="GFY71717.1"/>
    <property type="molecule type" value="Genomic_DNA"/>
</dbReference>
<feature type="transmembrane region" description="Helical" evidence="5">
    <location>
        <begin position="6"/>
        <end position="23"/>
    </location>
</feature>
<feature type="transmembrane region" description="Helical" evidence="5">
    <location>
        <begin position="81"/>
        <end position="101"/>
    </location>
</feature>